<dbReference type="OrthoDB" id="9814991at2"/>
<feature type="transmembrane region" description="Helical" evidence="1">
    <location>
        <begin position="181"/>
        <end position="200"/>
    </location>
</feature>
<evidence type="ECO:0000313" key="3">
    <source>
        <dbReference type="Proteomes" id="UP000005384"/>
    </source>
</evidence>
<dbReference type="InterPro" id="IPR006938">
    <property type="entry name" value="DUF624"/>
</dbReference>
<keyword evidence="3" id="KW-1185">Reference proteome</keyword>
<keyword evidence="1" id="KW-0472">Membrane</keyword>
<dbReference type="Proteomes" id="UP000005384">
    <property type="component" value="Unassembled WGS sequence"/>
</dbReference>
<feature type="transmembrane region" description="Helical" evidence="1">
    <location>
        <begin position="22"/>
        <end position="54"/>
    </location>
</feature>
<evidence type="ECO:0000313" key="2">
    <source>
        <dbReference type="EMBL" id="EHI61243.1"/>
    </source>
</evidence>
<gene>
    <name evidence="2" type="ORF">HMPREF9473_00858</name>
</gene>
<proteinExistence type="predicted"/>
<dbReference type="Pfam" id="PF04854">
    <property type="entry name" value="DUF624"/>
    <property type="match status" value="1"/>
</dbReference>
<keyword evidence="1" id="KW-1133">Transmembrane helix</keyword>
<name>G5IBD6_9FIRM</name>
<protein>
    <recommendedName>
        <fullName evidence="4">DUF624 domain-containing protein</fullName>
    </recommendedName>
</protein>
<feature type="transmembrane region" description="Helical" evidence="1">
    <location>
        <begin position="150"/>
        <end position="175"/>
    </location>
</feature>
<accession>G5IBD6</accession>
<feature type="transmembrane region" description="Helical" evidence="1">
    <location>
        <begin position="75"/>
        <end position="95"/>
    </location>
</feature>
<feature type="transmembrane region" description="Helical" evidence="1">
    <location>
        <begin position="115"/>
        <end position="138"/>
    </location>
</feature>
<dbReference type="EMBL" id="ADLN01000006">
    <property type="protein sequence ID" value="EHI61243.1"/>
    <property type="molecule type" value="Genomic_DNA"/>
</dbReference>
<dbReference type="HOGENOM" id="CLU_081578_1_0_9"/>
<comment type="caution">
    <text evidence="2">The sequence shown here is derived from an EMBL/GenBank/DDBJ whole genome shotgun (WGS) entry which is preliminary data.</text>
</comment>
<reference evidence="2 3" key="1">
    <citation type="submission" date="2011-08" db="EMBL/GenBank/DDBJ databases">
        <title>The Genome Sequence of Clostridium hathewayi WAL-18680.</title>
        <authorList>
            <consortium name="The Broad Institute Genome Sequencing Platform"/>
            <person name="Earl A."/>
            <person name="Ward D."/>
            <person name="Feldgarden M."/>
            <person name="Gevers D."/>
            <person name="Finegold S.M."/>
            <person name="Summanen P.H."/>
            <person name="Molitoris D.R."/>
            <person name="Song M."/>
            <person name="Daigneault M."/>
            <person name="Allen-Vercoe E."/>
            <person name="Young S.K."/>
            <person name="Zeng Q."/>
            <person name="Gargeya S."/>
            <person name="Fitzgerald M."/>
            <person name="Haas B."/>
            <person name="Abouelleil A."/>
            <person name="Alvarado L."/>
            <person name="Arachchi H.M."/>
            <person name="Berlin A."/>
            <person name="Brown A."/>
            <person name="Chapman S.B."/>
            <person name="Chen Z."/>
            <person name="Dunbar C."/>
            <person name="Freedman E."/>
            <person name="Gearin G."/>
            <person name="Gellesch M."/>
            <person name="Goldberg J."/>
            <person name="Griggs A."/>
            <person name="Gujja S."/>
            <person name="Heiman D."/>
            <person name="Howarth C."/>
            <person name="Larson L."/>
            <person name="Lui A."/>
            <person name="MacDonald P.J.P."/>
            <person name="Montmayeur A."/>
            <person name="Murphy C."/>
            <person name="Neiman D."/>
            <person name="Pearson M."/>
            <person name="Priest M."/>
            <person name="Roberts A."/>
            <person name="Saif S."/>
            <person name="Shea T."/>
            <person name="Shenoy N."/>
            <person name="Sisk P."/>
            <person name="Stolte C."/>
            <person name="Sykes S."/>
            <person name="Wortman J."/>
            <person name="Nusbaum C."/>
            <person name="Birren B."/>
        </authorList>
    </citation>
    <scope>NUCLEOTIDE SEQUENCE [LARGE SCALE GENOMIC DNA]</scope>
    <source>
        <strain evidence="2 3">WAL-18680</strain>
    </source>
</reference>
<evidence type="ECO:0000256" key="1">
    <source>
        <dbReference type="SAM" id="Phobius"/>
    </source>
</evidence>
<dbReference type="AlphaFoldDB" id="G5IBD6"/>
<keyword evidence="1" id="KW-0812">Transmembrane</keyword>
<sequence>MNSKVNGLFNPENRFWMFMEKLMNLCVIILLWLVCSLPVITVGAATTALFSYTLKLTHDEEGYVVRTFLRGFRRNFVRSTVLWLGALAVGGILVLDLYYCQFLTVPVMVRMGLRIAIGSLMILELLTVIYLFPLTAYFKIGLRQTVVHSFIMAVGNLGVSVMILLICAVGAALGWFYSSFFLVWISLAVYLVSFCLRFVLERYLQ</sequence>
<dbReference type="PATRIC" id="fig|742737.3.peg.855"/>
<organism evidence="2 3">
    <name type="scientific">Hungatella hathewayi WAL-18680</name>
    <dbReference type="NCBI Taxonomy" id="742737"/>
    <lineage>
        <taxon>Bacteria</taxon>
        <taxon>Bacillati</taxon>
        <taxon>Bacillota</taxon>
        <taxon>Clostridia</taxon>
        <taxon>Lachnospirales</taxon>
        <taxon>Lachnospiraceae</taxon>
        <taxon>Hungatella</taxon>
    </lineage>
</organism>
<dbReference type="RefSeq" id="WP_006778844.1">
    <property type="nucleotide sequence ID" value="NZ_CP040506.1"/>
</dbReference>
<evidence type="ECO:0008006" key="4">
    <source>
        <dbReference type="Google" id="ProtNLM"/>
    </source>
</evidence>